<feature type="compositionally biased region" description="Low complexity" evidence="1">
    <location>
        <begin position="44"/>
        <end position="57"/>
    </location>
</feature>
<proteinExistence type="predicted"/>
<feature type="compositionally biased region" description="Basic and acidic residues" evidence="1">
    <location>
        <begin position="30"/>
        <end position="41"/>
    </location>
</feature>
<sequence>MERERQTDRRQREGEPARDEEARPAAARGDGGRRDRSHDGSGARGQAAAPAAEIGAESGRRSSRDRGRRLAAQRQARPARPRTMAASSRGSGEEAPRSSSRAAIPAAATDDSSSGCEARRWTAEAAVLQQRSRQRLHDGGP</sequence>
<accession>A0AAP0EZ32</accession>
<feature type="region of interest" description="Disordered" evidence="1">
    <location>
        <begin position="1"/>
        <end position="118"/>
    </location>
</feature>
<keyword evidence="3" id="KW-1185">Reference proteome</keyword>
<protein>
    <submittedName>
        <fullName evidence="2">Uncharacterized protein</fullName>
    </submittedName>
</protein>
<feature type="compositionally biased region" description="Low complexity" evidence="1">
    <location>
        <begin position="72"/>
        <end position="90"/>
    </location>
</feature>
<feature type="compositionally biased region" description="Low complexity" evidence="1">
    <location>
        <begin position="97"/>
        <end position="114"/>
    </location>
</feature>
<evidence type="ECO:0000313" key="3">
    <source>
        <dbReference type="Proteomes" id="UP001419268"/>
    </source>
</evidence>
<comment type="caution">
    <text evidence="2">The sequence shown here is derived from an EMBL/GenBank/DDBJ whole genome shotgun (WGS) entry which is preliminary data.</text>
</comment>
<dbReference type="AlphaFoldDB" id="A0AAP0EZ32"/>
<evidence type="ECO:0000313" key="2">
    <source>
        <dbReference type="EMBL" id="KAK9100837.1"/>
    </source>
</evidence>
<name>A0AAP0EZ32_9MAGN</name>
<reference evidence="2 3" key="1">
    <citation type="submission" date="2024-01" db="EMBL/GenBank/DDBJ databases">
        <title>Genome assemblies of Stephania.</title>
        <authorList>
            <person name="Yang L."/>
        </authorList>
    </citation>
    <scope>NUCLEOTIDE SEQUENCE [LARGE SCALE GENOMIC DNA]</scope>
    <source>
        <strain evidence="2">JXDWG</strain>
        <tissue evidence="2">Leaf</tissue>
    </source>
</reference>
<organism evidence="2 3">
    <name type="scientific">Stephania cephalantha</name>
    <dbReference type="NCBI Taxonomy" id="152367"/>
    <lineage>
        <taxon>Eukaryota</taxon>
        <taxon>Viridiplantae</taxon>
        <taxon>Streptophyta</taxon>
        <taxon>Embryophyta</taxon>
        <taxon>Tracheophyta</taxon>
        <taxon>Spermatophyta</taxon>
        <taxon>Magnoliopsida</taxon>
        <taxon>Ranunculales</taxon>
        <taxon>Menispermaceae</taxon>
        <taxon>Menispermoideae</taxon>
        <taxon>Cissampelideae</taxon>
        <taxon>Stephania</taxon>
    </lineage>
</organism>
<evidence type="ECO:0000256" key="1">
    <source>
        <dbReference type="SAM" id="MobiDB-lite"/>
    </source>
</evidence>
<dbReference type="EMBL" id="JBBNAG010000010">
    <property type="protein sequence ID" value="KAK9100837.1"/>
    <property type="molecule type" value="Genomic_DNA"/>
</dbReference>
<dbReference type="Proteomes" id="UP001419268">
    <property type="component" value="Unassembled WGS sequence"/>
</dbReference>
<gene>
    <name evidence="2" type="ORF">Scep_024267</name>
</gene>
<feature type="compositionally biased region" description="Basic and acidic residues" evidence="1">
    <location>
        <begin position="1"/>
        <end position="23"/>
    </location>
</feature>